<keyword evidence="1" id="KW-1133">Transmembrane helix</keyword>
<dbReference type="OrthoDB" id="2418279at2"/>
<keyword evidence="1" id="KW-0812">Transmembrane</keyword>
<proteinExistence type="predicted"/>
<dbReference type="AlphaFoldDB" id="A0A4R6BDX1"/>
<dbReference type="RefSeq" id="WP_133432005.1">
    <property type="nucleotide sequence ID" value="NZ_SCWA01000009.1"/>
</dbReference>
<accession>A0A4R6BDX1</accession>
<organism evidence="2 3">
    <name type="scientific">Macrococcus brunensis</name>
    <dbReference type="NCBI Taxonomy" id="198483"/>
    <lineage>
        <taxon>Bacteria</taxon>
        <taxon>Bacillati</taxon>
        <taxon>Bacillota</taxon>
        <taxon>Bacilli</taxon>
        <taxon>Bacillales</taxon>
        <taxon>Staphylococcaceae</taxon>
        <taxon>Macrococcus</taxon>
    </lineage>
</organism>
<protein>
    <recommendedName>
        <fullName evidence="4">Type II secretion system protein</fullName>
    </recommendedName>
</protein>
<keyword evidence="3" id="KW-1185">Reference proteome</keyword>
<evidence type="ECO:0000313" key="2">
    <source>
        <dbReference type="EMBL" id="TDL97883.1"/>
    </source>
</evidence>
<keyword evidence="1" id="KW-0472">Membrane</keyword>
<evidence type="ECO:0008006" key="4">
    <source>
        <dbReference type="Google" id="ProtNLM"/>
    </source>
</evidence>
<evidence type="ECO:0000313" key="3">
    <source>
        <dbReference type="Proteomes" id="UP000295310"/>
    </source>
</evidence>
<name>A0A4R6BDX1_9STAP</name>
<sequence length="77" mass="9010">MKASKAFLLIDAMLSLAITSLICMMLLPMLQNMSQHYRDSYTELQTYRQVLIEVRRGEGIYEHNNELCTENHCISKR</sequence>
<gene>
    <name evidence="2" type="ORF">ERX27_06385</name>
</gene>
<evidence type="ECO:0000256" key="1">
    <source>
        <dbReference type="SAM" id="Phobius"/>
    </source>
</evidence>
<comment type="caution">
    <text evidence="2">The sequence shown here is derived from an EMBL/GenBank/DDBJ whole genome shotgun (WGS) entry which is preliminary data.</text>
</comment>
<dbReference type="EMBL" id="SCWA01000009">
    <property type="protein sequence ID" value="TDL97883.1"/>
    <property type="molecule type" value="Genomic_DNA"/>
</dbReference>
<feature type="transmembrane region" description="Helical" evidence="1">
    <location>
        <begin position="6"/>
        <end position="30"/>
    </location>
</feature>
<reference evidence="2 3" key="1">
    <citation type="submission" date="2019-01" db="EMBL/GenBank/DDBJ databases">
        <title>Draft genome sequences of the type strains of six Macrococcus species.</title>
        <authorList>
            <person name="Mazhar S."/>
            <person name="Altermann E."/>
            <person name="Hill C."/>
            <person name="Mcauliffe O."/>
        </authorList>
    </citation>
    <scope>NUCLEOTIDE SEQUENCE [LARGE SCALE GENOMIC DNA]</scope>
    <source>
        <strain evidence="2 3">CCM4811</strain>
    </source>
</reference>
<dbReference type="Proteomes" id="UP000295310">
    <property type="component" value="Unassembled WGS sequence"/>
</dbReference>